<dbReference type="Gene3D" id="2.60.60.20">
    <property type="entry name" value="PLAT/LH2 domain"/>
    <property type="match status" value="1"/>
</dbReference>
<evidence type="ECO:0000259" key="4">
    <source>
        <dbReference type="PROSITE" id="PS50095"/>
    </source>
</evidence>
<dbReference type="Pfam" id="PF01477">
    <property type="entry name" value="PLAT"/>
    <property type="match status" value="1"/>
</dbReference>
<dbReference type="PROSITE" id="PS50095">
    <property type="entry name" value="PLAT"/>
    <property type="match status" value="1"/>
</dbReference>
<evidence type="ECO:0000256" key="1">
    <source>
        <dbReference type="PROSITE-ProRule" id="PRU00152"/>
    </source>
</evidence>
<feature type="domain" description="PLAT" evidence="4">
    <location>
        <begin position="14"/>
        <end position="132"/>
    </location>
</feature>
<gene>
    <name evidence="5" type="ORF">CYMTET_52273</name>
</gene>
<sequence length="690" mass="77680">MRLPHVSGQCVDFLTCGASASVGRPADCWGSCGEPASVGRPADCWGTCGESASVRRPADCWGQIDSFRVQAPTNLGQLTQITIRHDASGFDPSWQVQWIVVVEWAAKLWSMFPCQCWLDPSVPDGVSKQTVPIHSVNIKAQDKLRADLAEALALVQQLKEEKETLEKDGKRMQFIVSAAQMKEKQESEERQASADKLSKAEEALRQEAERTALQYRKAEEAREEHERLEDDVRSWQKKQQDVQDKIDKLKQAIVELEKQQQEMIQWTADTECTTTEITAKMETAKIRQQGLQQQMDAMQQTYNTQNETEVAKISKAEADLAQSKADLEDLERRKKQAVADNKVKLAEVTELETELEVNKVRASKRGEKLEELLAELRDLKEKVASCEKSLEDTGQVLRAKSVELEGLQSQCSEKQKLKVETAAKLAEWTAELQSLLAEQQTVEENCRGAQSRMDHLTQRIEHLVTHMTEAKKELPALEKEAGYWMEAYAEMSSRYHSAKSLHDETWSNVSRLLGEARDLLELNPTAYVLTNLEWDRHDQSLSQIMHKLVAFRERLDRHSNMLLHTAPDRRLTREERSAIGTLNCAASTDDLDGHQRAAYTPGDNTGAHARWDGKSGRNRRKVPPPPSPESMQGPGFSDFERSMYNQGDLVNSILERGKGITLSSSTAGALGYARTPGLEHINDMRRSSSS</sequence>
<dbReference type="InterPro" id="IPR036392">
    <property type="entry name" value="PLAT/LH2_dom_sf"/>
</dbReference>
<keyword evidence="2" id="KW-0175">Coiled coil</keyword>
<protein>
    <recommendedName>
        <fullName evidence="4">PLAT domain-containing protein</fullName>
    </recommendedName>
</protein>
<comment type="caution">
    <text evidence="1">Lacks conserved residue(s) required for the propagation of feature annotation.</text>
</comment>
<keyword evidence="6" id="KW-1185">Reference proteome</keyword>
<evidence type="ECO:0000313" key="6">
    <source>
        <dbReference type="Proteomes" id="UP001190700"/>
    </source>
</evidence>
<name>A0AAE0ERI3_9CHLO</name>
<dbReference type="EMBL" id="LGRX02034489">
    <property type="protein sequence ID" value="KAK3237669.1"/>
    <property type="molecule type" value="Genomic_DNA"/>
</dbReference>
<feature type="region of interest" description="Disordered" evidence="3">
    <location>
        <begin position="592"/>
        <end position="642"/>
    </location>
</feature>
<evidence type="ECO:0000256" key="3">
    <source>
        <dbReference type="SAM" id="MobiDB-lite"/>
    </source>
</evidence>
<dbReference type="SUPFAM" id="SSF49723">
    <property type="entry name" value="Lipase/lipooxygenase domain (PLAT/LH2 domain)"/>
    <property type="match status" value="1"/>
</dbReference>
<reference evidence="5 6" key="1">
    <citation type="journal article" date="2015" name="Genome Biol. Evol.">
        <title>Comparative Genomics of a Bacterivorous Green Alga Reveals Evolutionary Causalities and Consequences of Phago-Mixotrophic Mode of Nutrition.</title>
        <authorList>
            <person name="Burns J.A."/>
            <person name="Paasch A."/>
            <person name="Narechania A."/>
            <person name="Kim E."/>
        </authorList>
    </citation>
    <scope>NUCLEOTIDE SEQUENCE [LARGE SCALE GENOMIC DNA]</scope>
    <source>
        <strain evidence="5 6">PLY_AMNH</strain>
    </source>
</reference>
<feature type="non-terminal residue" evidence="5">
    <location>
        <position position="690"/>
    </location>
</feature>
<dbReference type="AlphaFoldDB" id="A0AAE0ERI3"/>
<feature type="coiled-coil region" evidence="2">
    <location>
        <begin position="418"/>
        <end position="480"/>
    </location>
</feature>
<organism evidence="5 6">
    <name type="scientific">Cymbomonas tetramitiformis</name>
    <dbReference type="NCBI Taxonomy" id="36881"/>
    <lineage>
        <taxon>Eukaryota</taxon>
        <taxon>Viridiplantae</taxon>
        <taxon>Chlorophyta</taxon>
        <taxon>Pyramimonadophyceae</taxon>
        <taxon>Pyramimonadales</taxon>
        <taxon>Pyramimonadaceae</taxon>
        <taxon>Cymbomonas</taxon>
    </lineage>
</organism>
<comment type="caution">
    <text evidence="5">The sequence shown here is derived from an EMBL/GenBank/DDBJ whole genome shotgun (WGS) entry which is preliminary data.</text>
</comment>
<evidence type="ECO:0000313" key="5">
    <source>
        <dbReference type="EMBL" id="KAK3237669.1"/>
    </source>
</evidence>
<evidence type="ECO:0000256" key="2">
    <source>
        <dbReference type="SAM" id="Coils"/>
    </source>
</evidence>
<dbReference type="InterPro" id="IPR001024">
    <property type="entry name" value="PLAT/LH2_dom"/>
</dbReference>
<dbReference type="Proteomes" id="UP001190700">
    <property type="component" value="Unassembled WGS sequence"/>
</dbReference>
<accession>A0AAE0ERI3</accession>
<feature type="region of interest" description="Disordered" evidence="3">
    <location>
        <begin position="181"/>
        <end position="204"/>
    </location>
</feature>
<dbReference type="Gene3D" id="1.10.287.1490">
    <property type="match status" value="1"/>
</dbReference>
<proteinExistence type="predicted"/>